<keyword evidence="1" id="KW-0732">Signal</keyword>
<sequence length="274" mass="28113">MAIPNTGVPPMIRTSLLAAALALAGAAVPAFASQVDTAAPPTVILVHGAFADGSSWSKVISTLHDWKLPAVAVQNPLTSLADDVAATRRAIAAAPGKVVLVGHSWGGTVITEAGNDPKVQALVYVAAFAPDAGQSSAQQGEGFPVGPGLARLQERDGYLTLPADAIAQDFAPDVMKKSAALLYSTQVPLKASALGEVVNVAAWRSKPSWYVLSRDDRMLSPQLQAATARRIGAQLQSIGSSHVSLLSHPAQVADSILEAAGVKPAELPLAEQGG</sequence>
<dbReference type="PANTHER" id="PTHR37017">
    <property type="entry name" value="AB HYDROLASE-1 DOMAIN-CONTAINING PROTEIN-RELATED"/>
    <property type="match status" value="1"/>
</dbReference>
<evidence type="ECO:0000313" key="3">
    <source>
        <dbReference type="EMBL" id="CAQ44772.1"/>
    </source>
</evidence>
<feature type="chain" id="PRO_5002777681" evidence="1">
    <location>
        <begin position="33"/>
        <end position="274"/>
    </location>
</feature>
<dbReference type="InterPro" id="IPR052897">
    <property type="entry name" value="Sec-Metab_Biosynth_Hydrolase"/>
</dbReference>
<dbReference type="EMBL" id="AM743169">
    <property type="protein sequence ID" value="CAQ44772.1"/>
    <property type="molecule type" value="Genomic_DNA"/>
</dbReference>
<dbReference type="EnsemblBacteria" id="CAQ44772">
    <property type="protein sequence ID" value="CAQ44772"/>
    <property type="gene ID" value="Smlt1216"/>
</dbReference>
<dbReference type="Proteomes" id="UP000008840">
    <property type="component" value="Chromosome"/>
</dbReference>
<dbReference type="ESTHER" id="strmk-b2fsp0">
    <property type="family name" value="6_AlphaBeta_hydrolase"/>
</dbReference>
<reference evidence="3 4" key="1">
    <citation type="journal article" date="2008" name="Genome Biol.">
        <title>The complete genome, comparative and functional analysis of Stenotrophomonas maltophilia reveals an organism heavily shielded by drug resistance determinants.</title>
        <authorList>
            <person name="Crossman L.C."/>
            <person name="Gould V.C."/>
            <person name="Dow J.M."/>
            <person name="Vernikos G.S."/>
            <person name="Okazaki A."/>
            <person name="Sebaihia M."/>
            <person name="Saunders D."/>
            <person name="Arrowsmith C."/>
            <person name="Carver T."/>
            <person name="Peters N."/>
            <person name="Adlem E."/>
            <person name="Kerhornou A."/>
            <person name="Lord A."/>
            <person name="Murphy L."/>
            <person name="Seeger K."/>
            <person name="Squares R."/>
            <person name="Rutter S."/>
            <person name="Quail M.A."/>
            <person name="Rajandream M.A."/>
            <person name="Harris D."/>
            <person name="Churcher C."/>
            <person name="Bentley S.D."/>
            <person name="Parkhill J."/>
            <person name="Thomson N.R."/>
            <person name="Avison M.B."/>
        </authorList>
    </citation>
    <scope>NUCLEOTIDE SEQUENCE [LARGE SCALE GENOMIC DNA]</scope>
    <source>
        <strain evidence="3 4">K279a</strain>
    </source>
</reference>
<dbReference type="eggNOG" id="COG0596">
    <property type="taxonomic scope" value="Bacteria"/>
</dbReference>
<feature type="signal peptide" evidence="1">
    <location>
        <begin position="1"/>
        <end position="32"/>
    </location>
</feature>
<dbReference type="PANTHER" id="PTHR37017:SF11">
    <property type="entry name" value="ESTERASE_LIPASE_THIOESTERASE DOMAIN-CONTAINING PROTEIN"/>
    <property type="match status" value="1"/>
</dbReference>
<organism evidence="3 4">
    <name type="scientific">Stenotrophomonas maltophilia (strain K279a)</name>
    <dbReference type="NCBI Taxonomy" id="522373"/>
    <lineage>
        <taxon>Bacteria</taxon>
        <taxon>Pseudomonadati</taxon>
        <taxon>Pseudomonadota</taxon>
        <taxon>Gammaproteobacteria</taxon>
        <taxon>Lysobacterales</taxon>
        <taxon>Lysobacteraceae</taxon>
        <taxon>Stenotrophomonas</taxon>
        <taxon>Stenotrophomonas maltophilia group</taxon>
    </lineage>
</organism>
<feature type="domain" description="AB hydrolase-1" evidence="2">
    <location>
        <begin position="43"/>
        <end position="254"/>
    </location>
</feature>
<dbReference type="KEGG" id="sml:Smlt1216"/>
<proteinExistence type="predicted"/>
<dbReference type="InterPro" id="IPR000073">
    <property type="entry name" value="AB_hydrolase_1"/>
</dbReference>
<gene>
    <name evidence="3" type="ordered locus">Smlt1216</name>
</gene>
<protein>
    <submittedName>
        <fullName evidence="3">Conserved hypothetical exported protein</fullName>
    </submittedName>
</protein>
<name>B2FSP0_STRMK</name>
<keyword evidence="4" id="KW-1185">Reference proteome</keyword>
<dbReference type="AlphaFoldDB" id="B2FSP0"/>
<dbReference type="Gene3D" id="3.40.50.1820">
    <property type="entry name" value="alpha/beta hydrolase"/>
    <property type="match status" value="1"/>
</dbReference>
<dbReference type="SUPFAM" id="SSF53474">
    <property type="entry name" value="alpha/beta-Hydrolases"/>
    <property type="match status" value="1"/>
</dbReference>
<evidence type="ECO:0000256" key="1">
    <source>
        <dbReference type="SAM" id="SignalP"/>
    </source>
</evidence>
<dbReference type="Pfam" id="PF12697">
    <property type="entry name" value="Abhydrolase_6"/>
    <property type="match status" value="1"/>
</dbReference>
<evidence type="ECO:0000259" key="2">
    <source>
        <dbReference type="Pfam" id="PF12697"/>
    </source>
</evidence>
<dbReference type="InterPro" id="IPR029058">
    <property type="entry name" value="AB_hydrolase_fold"/>
</dbReference>
<dbReference type="HOGENOM" id="CLU_046066_2_0_6"/>
<accession>B2FSP0</accession>
<evidence type="ECO:0000313" key="4">
    <source>
        <dbReference type="Proteomes" id="UP000008840"/>
    </source>
</evidence>